<dbReference type="InterPro" id="IPR026960">
    <property type="entry name" value="RVT-Znf"/>
</dbReference>
<comment type="caution">
    <text evidence="3">The sequence shown here is derived from an EMBL/GenBank/DDBJ whole genome shotgun (WGS) entry which is preliminary data.</text>
</comment>
<organism evidence="3 4">
    <name type="scientific">Cannabis sativa</name>
    <name type="common">Hemp</name>
    <name type="synonym">Marijuana</name>
    <dbReference type="NCBI Taxonomy" id="3483"/>
    <lineage>
        <taxon>Eukaryota</taxon>
        <taxon>Viridiplantae</taxon>
        <taxon>Streptophyta</taxon>
        <taxon>Embryophyta</taxon>
        <taxon>Tracheophyta</taxon>
        <taxon>Spermatophyta</taxon>
        <taxon>Magnoliopsida</taxon>
        <taxon>eudicotyledons</taxon>
        <taxon>Gunneridae</taxon>
        <taxon>Pentapetalae</taxon>
        <taxon>rosids</taxon>
        <taxon>fabids</taxon>
        <taxon>Rosales</taxon>
        <taxon>Cannabaceae</taxon>
        <taxon>Cannabis</taxon>
    </lineage>
</organism>
<proteinExistence type="inferred from homology"/>
<feature type="domain" description="Reverse transcriptase zinc-binding" evidence="2">
    <location>
        <begin position="113"/>
        <end position="194"/>
    </location>
</feature>
<dbReference type="PANTHER" id="PTHR12790:SF0">
    <property type="entry name" value="RNA POLYMERASE I-SPECIFIC TRANSCRIPTION INITIATION FACTOR RRN3-RELATED"/>
    <property type="match status" value="1"/>
</dbReference>
<dbReference type="PANTHER" id="PTHR12790">
    <property type="entry name" value="TRANSCRIPTION INITIATION FACTOR IA RRN3"/>
    <property type="match status" value="1"/>
</dbReference>
<dbReference type="GO" id="GO:0001181">
    <property type="term" value="F:RNA polymerase I general transcription initiation factor activity"/>
    <property type="evidence" value="ECO:0007669"/>
    <property type="project" value="InterPro"/>
</dbReference>
<evidence type="ECO:0000313" key="3">
    <source>
        <dbReference type="EMBL" id="KAF4358952.1"/>
    </source>
</evidence>
<gene>
    <name evidence="3" type="ORF">G4B88_018190</name>
</gene>
<sequence>MLDRRAASSGKYVNSCLEMVVGNFTPLSSMIEFLKEPRGISRKSHVLSRVHSSLEVIADLVLISPMRLRPIVIQRKPHYTSKEVLDDMISNIQIVRKVDLDTLIWKDSAVGHFNVKGAYWADQRIRFGESDKLWNWILYSKVHPRLSLVIWRACSDSLPTGDRIFSAEVNACPVCHVAPESSLHLFSRCSFAAAVGFSSPMPVRIDSIPGNSLYEVILNLCSSLASDQRTKMLCCIGKARNLLIHPLCAVPCLDSVRKEISNRFSELVSLADGLSLSHHPRTLNSTFPDVSTDKCILVDGSFLEDKFGCGMVALVQNSMMCWNRLNSGVCEMPLEAEMQACVFGLLWANLN</sequence>
<accession>A0A7J6EKH1</accession>
<evidence type="ECO:0000259" key="2">
    <source>
        <dbReference type="Pfam" id="PF13966"/>
    </source>
</evidence>
<name>A0A7J6EKH1_CANSA</name>
<dbReference type="GO" id="GO:0005634">
    <property type="term" value="C:nucleus"/>
    <property type="evidence" value="ECO:0007669"/>
    <property type="project" value="TreeGrafter"/>
</dbReference>
<protein>
    <recommendedName>
        <fullName evidence="2">Reverse transcriptase zinc-binding domain-containing protein</fullName>
    </recommendedName>
</protein>
<evidence type="ECO:0000313" key="4">
    <source>
        <dbReference type="Proteomes" id="UP000583929"/>
    </source>
</evidence>
<dbReference type="EMBL" id="JAATIQ010000373">
    <property type="protein sequence ID" value="KAF4358952.1"/>
    <property type="molecule type" value="Genomic_DNA"/>
</dbReference>
<dbReference type="InterPro" id="IPR007991">
    <property type="entry name" value="RNA_pol_I_trans_ini_fac_RRN3"/>
</dbReference>
<dbReference type="Proteomes" id="UP000583929">
    <property type="component" value="Unassembled WGS sequence"/>
</dbReference>
<reference evidence="3 4" key="1">
    <citation type="journal article" date="2020" name="bioRxiv">
        <title>Sequence and annotation of 42 cannabis genomes reveals extensive copy number variation in cannabinoid synthesis and pathogen resistance genes.</title>
        <authorList>
            <person name="Mckernan K.J."/>
            <person name="Helbert Y."/>
            <person name="Kane L.T."/>
            <person name="Ebling H."/>
            <person name="Zhang L."/>
            <person name="Liu B."/>
            <person name="Eaton Z."/>
            <person name="Mclaughlin S."/>
            <person name="Kingan S."/>
            <person name="Baybayan P."/>
            <person name="Concepcion G."/>
            <person name="Jordan M."/>
            <person name="Riva A."/>
            <person name="Barbazuk W."/>
            <person name="Harkins T."/>
        </authorList>
    </citation>
    <scope>NUCLEOTIDE SEQUENCE [LARGE SCALE GENOMIC DNA]</scope>
    <source>
        <strain evidence="4">cv. Jamaican Lion 4</strain>
        <tissue evidence="3">Leaf</tissue>
    </source>
</reference>
<keyword evidence="4" id="KW-1185">Reference proteome</keyword>
<evidence type="ECO:0000256" key="1">
    <source>
        <dbReference type="ARBA" id="ARBA00010098"/>
    </source>
</evidence>
<dbReference type="GO" id="GO:0006361">
    <property type="term" value="P:transcription initiation at RNA polymerase I promoter"/>
    <property type="evidence" value="ECO:0007669"/>
    <property type="project" value="InterPro"/>
</dbReference>
<dbReference type="Pfam" id="PF05327">
    <property type="entry name" value="RRN3"/>
    <property type="match status" value="1"/>
</dbReference>
<dbReference type="GO" id="GO:0001042">
    <property type="term" value="F:RNA polymerase I core binding"/>
    <property type="evidence" value="ECO:0007669"/>
    <property type="project" value="TreeGrafter"/>
</dbReference>
<comment type="similarity">
    <text evidence="1">Belongs to the RRN3 family.</text>
</comment>
<dbReference type="AlphaFoldDB" id="A0A7J6EKH1"/>
<dbReference type="Pfam" id="PF13966">
    <property type="entry name" value="zf-RVT"/>
    <property type="match status" value="1"/>
</dbReference>